<reference evidence="2 3" key="1">
    <citation type="submission" date="2022-10" db="EMBL/GenBank/DDBJ databases">
        <title>Identification of biosynthetic pathway for the production of the potent trypsin inhibitor radiosumin.</title>
        <authorList>
            <person name="Fewer D.P."/>
            <person name="Delbaje E."/>
            <person name="Ouyang X."/>
            <person name="Agostino P.D."/>
            <person name="Wahlsten M."/>
            <person name="Jokela J."/>
            <person name="Permi P."/>
            <person name="Haapaniemi E."/>
            <person name="Koistinen H."/>
        </authorList>
    </citation>
    <scope>NUCLEOTIDE SEQUENCE [LARGE SCALE GENOMIC DNA]</scope>
    <source>
        <strain evidence="2 3">NIES-515</strain>
    </source>
</reference>
<accession>A0ABT3B825</accession>
<name>A0ABT3B825_9CYAN</name>
<evidence type="ECO:0008006" key="4">
    <source>
        <dbReference type="Google" id="ProtNLM"/>
    </source>
</evidence>
<feature type="transmembrane region" description="Helical" evidence="1">
    <location>
        <begin position="75"/>
        <end position="94"/>
    </location>
</feature>
<keyword evidence="1" id="KW-1133">Transmembrane helix</keyword>
<dbReference type="EMBL" id="JAOWRF010000412">
    <property type="protein sequence ID" value="MCV3217537.1"/>
    <property type="molecule type" value="Genomic_DNA"/>
</dbReference>
<evidence type="ECO:0000256" key="1">
    <source>
        <dbReference type="SAM" id="Phobius"/>
    </source>
</evidence>
<proteinExistence type="predicted"/>
<keyword evidence="1" id="KW-0472">Membrane</keyword>
<dbReference type="Proteomes" id="UP001526143">
    <property type="component" value="Unassembled WGS sequence"/>
</dbReference>
<keyword evidence="3" id="KW-1185">Reference proteome</keyword>
<evidence type="ECO:0000313" key="3">
    <source>
        <dbReference type="Proteomes" id="UP001526143"/>
    </source>
</evidence>
<organism evidence="2 3">
    <name type="scientific">Plectonema radiosum NIES-515</name>
    <dbReference type="NCBI Taxonomy" id="2986073"/>
    <lineage>
        <taxon>Bacteria</taxon>
        <taxon>Bacillati</taxon>
        <taxon>Cyanobacteriota</taxon>
        <taxon>Cyanophyceae</taxon>
        <taxon>Oscillatoriophycideae</taxon>
        <taxon>Oscillatoriales</taxon>
        <taxon>Microcoleaceae</taxon>
        <taxon>Plectonema</taxon>
    </lineage>
</organism>
<protein>
    <recommendedName>
        <fullName evidence="4">Transposase</fullName>
    </recommendedName>
</protein>
<dbReference type="RefSeq" id="WP_263749256.1">
    <property type="nucleotide sequence ID" value="NZ_JAOWRF010000412.1"/>
</dbReference>
<comment type="caution">
    <text evidence="2">The sequence shown here is derived from an EMBL/GenBank/DDBJ whole genome shotgun (WGS) entry which is preliminary data.</text>
</comment>
<sequence>MKECLWRSNRATQTYFVTTGGFTLPSGALRSLPSAWVLSTLPSERSHSSRKKFTLICPEFVIQLRSFSGTSMAQAIWFLAQVSFTCVFAALQLIP</sequence>
<evidence type="ECO:0000313" key="2">
    <source>
        <dbReference type="EMBL" id="MCV3217537.1"/>
    </source>
</evidence>
<keyword evidence="1" id="KW-0812">Transmembrane</keyword>
<gene>
    <name evidence="2" type="ORF">OGM63_29190</name>
</gene>